<evidence type="ECO:0000256" key="2">
    <source>
        <dbReference type="ARBA" id="ARBA00022473"/>
    </source>
</evidence>
<dbReference type="Pfam" id="PF12174">
    <property type="entry name" value="RST"/>
    <property type="match status" value="1"/>
</dbReference>
<feature type="domain" description="PARP catalytic" evidence="5">
    <location>
        <begin position="216"/>
        <end position="441"/>
    </location>
</feature>
<dbReference type="SUPFAM" id="SSF56399">
    <property type="entry name" value="ADP-ribosylation"/>
    <property type="match status" value="1"/>
</dbReference>
<dbReference type="InterPro" id="IPR044964">
    <property type="entry name" value="RCD1/SRO1-5"/>
</dbReference>
<keyword evidence="8" id="KW-1185">Reference proteome</keyword>
<dbReference type="InterPro" id="IPR057823">
    <property type="entry name" value="WWE_RCD1"/>
</dbReference>
<comment type="caution">
    <text evidence="7">The sequence shown here is derived from an EMBL/GenBank/DDBJ whole genome shotgun (WGS) entry which is preliminary data.</text>
</comment>
<dbReference type="PROSITE" id="PS51059">
    <property type="entry name" value="PARP_CATALYTIC"/>
    <property type="match status" value="1"/>
</dbReference>
<keyword evidence="4" id="KW-0539">Nucleus</keyword>
<dbReference type="PANTHER" id="PTHR32263">
    <property type="entry name" value="INACTIVE POLY [ADP-RIBOSE] POLYMERASE SRO4-RELATED"/>
    <property type="match status" value="1"/>
</dbReference>
<gene>
    <name evidence="7" type="primary">ga14207</name>
    <name evidence="7" type="ORF">PR202_ga14207</name>
</gene>
<proteinExistence type="predicted"/>
<dbReference type="GO" id="GO:0005634">
    <property type="term" value="C:nucleus"/>
    <property type="evidence" value="ECO:0007669"/>
    <property type="project" value="UniProtKB-SubCell"/>
</dbReference>
<keyword evidence="3" id="KW-0346">Stress response</keyword>
<evidence type="ECO:0000256" key="3">
    <source>
        <dbReference type="ARBA" id="ARBA00023016"/>
    </source>
</evidence>
<comment type="subcellular location">
    <subcellularLocation>
        <location evidence="1">Nucleus</location>
    </subcellularLocation>
</comment>
<dbReference type="Gene3D" id="3.90.228.10">
    <property type="match status" value="1"/>
</dbReference>
<evidence type="ECO:0000313" key="7">
    <source>
        <dbReference type="EMBL" id="GJM97289.1"/>
    </source>
</evidence>
<evidence type="ECO:0000256" key="4">
    <source>
        <dbReference type="ARBA" id="ARBA00023242"/>
    </source>
</evidence>
<evidence type="ECO:0000259" key="6">
    <source>
        <dbReference type="PROSITE" id="PS51879"/>
    </source>
</evidence>
<reference evidence="7" key="1">
    <citation type="journal article" date="2018" name="DNA Res.">
        <title>Multiple hybrid de novo genome assembly of finger millet, an orphan allotetraploid crop.</title>
        <authorList>
            <person name="Hatakeyama M."/>
            <person name="Aluri S."/>
            <person name="Balachadran M.T."/>
            <person name="Sivarajan S.R."/>
            <person name="Patrignani A."/>
            <person name="Gruter S."/>
            <person name="Poveda L."/>
            <person name="Shimizu-Inatsugi R."/>
            <person name="Baeten J."/>
            <person name="Francoijs K.J."/>
            <person name="Nataraja K.N."/>
            <person name="Reddy Y.A.N."/>
            <person name="Phadnis S."/>
            <person name="Ravikumar R.L."/>
            <person name="Schlapbach R."/>
            <person name="Sreeman S.M."/>
            <person name="Shimizu K.K."/>
        </authorList>
    </citation>
    <scope>NUCLEOTIDE SEQUENCE</scope>
</reference>
<sequence length="553" mass="61721">MEQRNVVASDEHVLKATAHKRKHETATELSEANDVRVLSQLDSRQCKKTKVTSCGNGSILESYKNFKTSGLPVRVLLYQHGAWSDFPEDIVNLAQQDFQLKRTITTAVFQNKHILLDFVHMVCIDYAMTLNNPIAWIDDHGKSFFPDLSSGLYASQSSQHDKGEAVELAEMSTSVAESSSSASVGEVVSHDKTVYDVAEEKLEANNKLDEEISENKPYPSVFLNEHSSGTIQDTTVKQNGGRHVDSAVKNLLLKGLGQAFSENDIIGIYRTPLNQLVQVRSSLFQKEVEVTKCQRGNANVRYAWLPCSMHTMEVMMMRGALQIAKPQRAAMYGFGTHLAPANCSNSCANYSDFHEDGIVRMMLCRVIMGNVEVVSPGSKQCQPTNETFDSGVDDIQKPKQYIIWDDNVHKHIYAEYAIVIKVPLMTNEHFVSKDGTSKISEIMNSGSPASLTKGDGFQTLASSALQQQAPMSGRAPRAPSSPWMPFSMLFAAISTKVPRSDMDLVLRHYEEFKRKKISRPEFVLWLRKIVGDKLLVSTVTRLHQKVSFFSISL</sequence>
<dbReference type="InterPro" id="IPR012317">
    <property type="entry name" value="Poly(ADP-ribose)pol_cat_dom"/>
</dbReference>
<dbReference type="Pfam" id="PF23467">
    <property type="entry name" value="WWE_5"/>
    <property type="match status" value="1"/>
</dbReference>
<dbReference type="AlphaFoldDB" id="A0AAV5CGK1"/>
<evidence type="ECO:0000259" key="5">
    <source>
        <dbReference type="PROSITE" id="PS51059"/>
    </source>
</evidence>
<dbReference type="PROSITE" id="PS51879">
    <property type="entry name" value="RST"/>
    <property type="match status" value="1"/>
</dbReference>
<feature type="domain" description="RST" evidence="6">
    <location>
        <begin position="477"/>
        <end position="548"/>
    </location>
</feature>
<dbReference type="GO" id="GO:0003950">
    <property type="term" value="F:NAD+ poly-ADP-ribosyltransferase activity"/>
    <property type="evidence" value="ECO:0007669"/>
    <property type="project" value="InterPro"/>
</dbReference>
<dbReference type="InterPro" id="IPR022003">
    <property type="entry name" value="RST"/>
</dbReference>
<organism evidence="7 8">
    <name type="scientific">Eleusine coracana subsp. coracana</name>
    <dbReference type="NCBI Taxonomy" id="191504"/>
    <lineage>
        <taxon>Eukaryota</taxon>
        <taxon>Viridiplantae</taxon>
        <taxon>Streptophyta</taxon>
        <taxon>Embryophyta</taxon>
        <taxon>Tracheophyta</taxon>
        <taxon>Spermatophyta</taxon>
        <taxon>Magnoliopsida</taxon>
        <taxon>Liliopsida</taxon>
        <taxon>Poales</taxon>
        <taxon>Poaceae</taxon>
        <taxon>PACMAD clade</taxon>
        <taxon>Chloridoideae</taxon>
        <taxon>Cynodonteae</taxon>
        <taxon>Eleusininae</taxon>
        <taxon>Eleusine</taxon>
    </lineage>
</organism>
<name>A0AAV5CGK1_ELECO</name>
<evidence type="ECO:0000313" key="8">
    <source>
        <dbReference type="Proteomes" id="UP001054889"/>
    </source>
</evidence>
<reference evidence="7" key="2">
    <citation type="submission" date="2021-12" db="EMBL/GenBank/DDBJ databases">
        <title>Resequencing data analysis of finger millet.</title>
        <authorList>
            <person name="Hatakeyama M."/>
            <person name="Aluri S."/>
            <person name="Balachadran M.T."/>
            <person name="Sivarajan S.R."/>
            <person name="Poveda L."/>
            <person name="Shimizu-Inatsugi R."/>
            <person name="Schlapbach R."/>
            <person name="Sreeman S.M."/>
            <person name="Shimizu K.K."/>
        </authorList>
    </citation>
    <scope>NUCLEOTIDE SEQUENCE</scope>
</reference>
<keyword evidence="2" id="KW-0217">Developmental protein</keyword>
<accession>A0AAV5CGK1</accession>
<dbReference type="EMBL" id="BQKI01000006">
    <property type="protein sequence ID" value="GJM97289.1"/>
    <property type="molecule type" value="Genomic_DNA"/>
</dbReference>
<dbReference type="Proteomes" id="UP001054889">
    <property type="component" value="Unassembled WGS sequence"/>
</dbReference>
<evidence type="ECO:0000256" key="1">
    <source>
        <dbReference type="ARBA" id="ARBA00004123"/>
    </source>
</evidence>
<dbReference type="PANTHER" id="PTHR32263:SF5">
    <property type="entry name" value="INACTIVE POLY [ADP-RIBOSE] POLYMERASE SRO1-RELATED"/>
    <property type="match status" value="1"/>
</dbReference>
<protein>
    <submittedName>
        <fullName evidence="7">Uncharacterized protein</fullName>
    </submittedName>
</protein>